<gene>
    <name evidence="13" type="ORF">A6R68_13727</name>
</gene>
<dbReference type="PRINTS" id="PR01084">
    <property type="entry name" value="NAHEXCHNGR"/>
</dbReference>
<evidence type="ECO:0000313" key="14">
    <source>
        <dbReference type="Proteomes" id="UP000092124"/>
    </source>
</evidence>
<evidence type="ECO:0000313" key="13">
    <source>
        <dbReference type="EMBL" id="OBS71696.1"/>
    </source>
</evidence>
<organism evidence="13 14">
    <name type="scientific">Neotoma lepida</name>
    <name type="common">Desert woodrat</name>
    <dbReference type="NCBI Taxonomy" id="56216"/>
    <lineage>
        <taxon>Eukaryota</taxon>
        <taxon>Metazoa</taxon>
        <taxon>Chordata</taxon>
        <taxon>Craniata</taxon>
        <taxon>Vertebrata</taxon>
        <taxon>Euteleostomi</taxon>
        <taxon>Mammalia</taxon>
        <taxon>Eutheria</taxon>
        <taxon>Euarchontoglires</taxon>
        <taxon>Glires</taxon>
        <taxon>Rodentia</taxon>
        <taxon>Myomorpha</taxon>
        <taxon>Muroidea</taxon>
        <taxon>Cricetidae</taxon>
        <taxon>Neotominae</taxon>
        <taxon>Neotoma</taxon>
    </lineage>
</organism>
<feature type="transmembrane region" description="Helical" evidence="10">
    <location>
        <begin position="228"/>
        <end position="251"/>
    </location>
</feature>
<evidence type="ECO:0000256" key="9">
    <source>
        <dbReference type="RuleBase" id="RU003722"/>
    </source>
</evidence>
<keyword evidence="7 10" id="KW-0472">Membrane</keyword>
<feature type="signal peptide" evidence="11">
    <location>
        <begin position="1"/>
        <end position="34"/>
    </location>
</feature>
<feature type="domain" description="Cation/H+ exchanger transmembrane" evidence="12">
    <location>
        <begin position="157"/>
        <end position="310"/>
    </location>
</feature>
<evidence type="ECO:0000256" key="3">
    <source>
        <dbReference type="ARBA" id="ARBA00022692"/>
    </source>
</evidence>
<reference evidence="13 14" key="1">
    <citation type="submission" date="2016-06" db="EMBL/GenBank/DDBJ databases">
        <title>The Draft Genome Sequence and Annotation of the Desert Woodrat Neotoma lepida.</title>
        <authorList>
            <person name="Campbell M."/>
            <person name="Oakeson K.F."/>
            <person name="Yandell M."/>
            <person name="Halpert J.R."/>
            <person name="Dearing D."/>
        </authorList>
    </citation>
    <scope>NUCLEOTIDE SEQUENCE [LARGE SCALE GENOMIC DNA]</scope>
    <source>
        <strain evidence="13">417</strain>
        <tissue evidence="13">Liver</tissue>
    </source>
</reference>
<feature type="non-terminal residue" evidence="13">
    <location>
        <position position="310"/>
    </location>
</feature>
<keyword evidence="3 9" id="KW-0812">Transmembrane</keyword>
<dbReference type="OrthoDB" id="196264at2759"/>
<keyword evidence="2 9" id="KW-0813">Transport</keyword>
<dbReference type="STRING" id="56216.A0A1A6GZY6"/>
<comment type="subcellular location">
    <subcellularLocation>
        <location evidence="1">Membrane</location>
        <topology evidence="1">Multi-pass membrane protein</topology>
    </subcellularLocation>
</comment>
<dbReference type="InterPro" id="IPR018422">
    <property type="entry name" value="Cation/H_exchanger_CPA1"/>
</dbReference>
<keyword evidence="5" id="KW-0915">Sodium</keyword>
<dbReference type="InterPro" id="IPR004709">
    <property type="entry name" value="NaH_exchanger"/>
</dbReference>
<evidence type="ECO:0000259" key="12">
    <source>
        <dbReference type="Pfam" id="PF00999"/>
    </source>
</evidence>
<keyword evidence="6 9" id="KW-0406">Ion transport</keyword>
<name>A0A1A6GZY6_NEOLE</name>
<dbReference type="InterPro" id="IPR006153">
    <property type="entry name" value="Cation/H_exchanger_TM"/>
</dbReference>
<keyword evidence="4 10" id="KW-1133">Transmembrane helix</keyword>
<feature type="transmembrane region" description="Helical" evidence="10">
    <location>
        <begin position="166"/>
        <end position="187"/>
    </location>
</feature>
<keyword evidence="9" id="KW-0050">Antiport</keyword>
<keyword evidence="8 9" id="KW-0739">Sodium transport</keyword>
<keyword evidence="11" id="KW-0732">Signal</keyword>
<evidence type="ECO:0000256" key="6">
    <source>
        <dbReference type="ARBA" id="ARBA00023065"/>
    </source>
</evidence>
<sequence length="310" mass="33321">MGPAGTTRSVRAPLSRLLLLLLFLQVAVPAGALAETLLDAPGARGASSNPPSPASVVAPGTTPFEESRLPVFTLDYPHVQIPFEITLWILLASLAKIGKRAVPVGGGGDDRAGVPDGPYVRFPILHSLALERAFRREITALQHVSLSKAPYSIDAGFHLYHKLPTIVPESCLLIMVGLLLGGIIFGVDEKSPPAMKTDVFFLYLLPPIVLDAGYFMPTRPFFENFGTIFWYAVVGTLWNSIGIGVSLFGICQIEAFGLSDITLLQNLLFGSLISAVDPVAVLAVFENIHVNEQLYILVFGESLLNDAVTV</sequence>
<dbReference type="GO" id="GO:0015386">
    <property type="term" value="F:potassium:proton antiporter activity"/>
    <property type="evidence" value="ECO:0007669"/>
    <property type="project" value="TreeGrafter"/>
</dbReference>
<evidence type="ECO:0000256" key="10">
    <source>
        <dbReference type="SAM" id="Phobius"/>
    </source>
</evidence>
<dbReference type="Gene3D" id="6.10.140.1330">
    <property type="match status" value="1"/>
</dbReference>
<dbReference type="GO" id="GO:0005886">
    <property type="term" value="C:plasma membrane"/>
    <property type="evidence" value="ECO:0007669"/>
    <property type="project" value="TreeGrafter"/>
</dbReference>
<feature type="transmembrane region" description="Helical" evidence="10">
    <location>
        <begin position="199"/>
        <end position="216"/>
    </location>
</feature>
<evidence type="ECO:0000256" key="1">
    <source>
        <dbReference type="ARBA" id="ARBA00004141"/>
    </source>
</evidence>
<evidence type="ECO:0000256" key="11">
    <source>
        <dbReference type="SAM" id="SignalP"/>
    </source>
</evidence>
<keyword evidence="14" id="KW-1185">Reference proteome</keyword>
<comment type="caution">
    <text evidence="13">The sequence shown here is derived from an EMBL/GenBank/DDBJ whole genome shotgun (WGS) entry which is preliminary data.</text>
</comment>
<evidence type="ECO:0000256" key="4">
    <source>
        <dbReference type="ARBA" id="ARBA00022989"/>
    </source>
</evidence>
<comment type="similarity">
    <text evidence="9">Belongs to the monovalent cation:proton antiporter 1 (CPA1) transporter (TC 2.A.36) family.</text>
</comment>
<dbReference type="PANTHER" id="PTHR10110">
    <property type="entry name" value="SODIUM/HYDROGEN EXCHANGER"/>
    <property type="match status" value="1"/>
</dbReference>
<dbReference type="GO" id="GO:0098719">
    <property type="term" value="P:sodium ion import across plasma membrane"/>
    <property type="evidence" value="ECO:0007669"/>
    <property type="project" value="TreeGrafter"/>
</dbReference>
<dbReference type="NCBIfam" id="TIGR00840">
    <property type="entry name" value="b_cpa1"/>
    <property type="match status" value="1"/>
</dbReference>
<dbReference type="PANTHER" id="PTHR10110:SF89">
    <property type="entry name" value="SODIUM_HYDROGEN EXCHANGER 2"/>
    <property type="match status" value="1"/>
</dbReference>
<evidence type="ECO:0000256" key="5">
    <source>
        <dbReference type="ARBA" id="ARBA00023053"/>
    </source>
</evidence>
<dbReference type="GO" id="GO:0051453">
    <property type="term" value="P:regulation of intracellular pH"/>
    <property type="evidence" value="ECO:0007669"/>
    <property type="project" value="TreeGrafter"/>
</dbReference>
<protein>
    <recommendedName>
        <fullName evidence="9">Sodium/hydrogen exchanger</fullName>
    </recommendedName>
</protein>
<accession>A0A1A6GZY6</accession>
<dbReference type="GO" id="GO:0015385">
    <property type="term" value="F:sodium:proton antiporter activity"/>
    <property type="evidence" value="ECO:0007669"/>
    <property type="project" value="InterPro"/>
</dbReference>
<feature type="transmembrane region" description="Helical" evidence="10">
    <location>
        <begin position="263"/>
        <end position="285"/>
    </location>
</feature>
<feature type="chain" id="PRO_5008346008" description="Sodium/hydrogen exchanger" evidence="11">
    <location>
        <begin position="35"/>
        <end position="310"/>
    </location>
</feature>
<proteinExistence type="inferred from homology"/>
<dbReference type="Proteomes" id="UP000092124">
    <property type="component" value="Unassembled WGS sequence"/>
</dbReference>
<dbReference type="AlphaFoldDB" id="A0A1A6GZY6"/>
<dbReference type="EMBL" id="LZPO01055720">
    <property type="protein sequence ID" value="OBS71696.1"/>
    <property type="molecule type" value="Genomic_DNA"/>
</dbReference>
<evidence type="ECO:0000256" key="2">
    <source>
        <dbReference type="ARBA" id="ARBA00022448"/>
    </source>
</evidence>
<evidence type="ECO:0000256" key="7">
    <source>
        <dbReference type="ARBA" id="ARBA00023136"/>
    </source>
</evidence>
<evidence type="ECO:0000256" key="8">
    <source>
        <dbReference type="ARBA" id="ARBA00023201"/>
    </source>
</evidence>
<dbReference type="Pfam" id="PF00999">
    <property type="entry name" value="Na_H_Exchanger"/>
    <property type="match status" value="1"/>
</dbReference>